<evidence type="ECO:0000313" key="2">
    <source>
        <dbReference type="Proteomes" id="UP000799755"/>
    </source>
</evidence>
<protein>
    <submittedName>
        <fullName evidence="1">Uncharacterized protein</fullName>
    </submittedName>
</protein>
<gene>
    <name evidence="1" type="ORF">BDR25DRAFT_308742</name>
</gene>
<proteinExistence type="predicted"/>
<keyword evidence="2" id="KW-1185">Reference proteome</keyword>
<comment type="caution">
    <text evidence="1">The sequence shown here is derived from an EMBL/GenBank/DDBJ whole genome shotgun (WGS) entry which is preliminary data.</text>
</comment>
<sequence length="494" mass="55271">MMMGEVADWLDLNGRDVNWISPTRRLRKLVPLPEALISQLSASRSSTPTVVEPTEHPYIFLHFIALQLLASCYTLLPSSSAESLPLCGQKLPELATSLKLHAQYRFSPAAGHHAPCPSEASPWPGLYYGPCLEERVAEQVSKKRRIQKHLRETSSSRSEEPCPSGGTDKREGSDGPTYPQIHDERRASISSSSSSSTSGQGLLSRWICQPSFSKAPRRRPNRLFLDNIFSTPTGRKSIYPHRHQSDNITQTRRSPAKNITSFLHTRQRIPPTLLLRRTQSVPRRADNIVSPFPPYSVLNLRRNNSTPTIRSPPQYPYEIPEIRHTSALTTSPLQADGRGEYLTAKEFLDETRLSPAHALLVNHTTHSSPGLLAPLSSEDAIITTFQTKPSRYFGKASINTMPQEDSMMEKLDWESQQNSAHGTNDVGSAVEEPWSKDSVDKLDKRKSMLVRTPDLCPVFSRRSFRNNGEEIGDCNQDSDSVVEVATFGEFHHNA</sequence>
<reference evidence="1" key="1">
    <citation type="journal article" date="2020" name="Stud. Mycol.">
        <title>101 Dothideomycetes genomes: a test case for predicting lifestyles and emergence of pathogens.</title>
        <authorList>
            <person name="Haridas S."/>
            <person name="Albert R."/>
            <person name="Binder M."/>
            <person name="Bloem J."/>
            <person name="Labutti K."/>
            <person name="Salamov A."/>
            <person name="Andreopoulos B."/>
            <person name="Baker S."/>
            <person name="Barry K."/>
            <person name="Bills G."/>
            <person name="Bluhm B."/>
            <person name="Cannon C."/>
            <person name="Castanera R."/>
            <person name="Culley D."/>
            <person name="Daum C."/>
            <person name="Ezra D."/>
            <person name="Gonzalez J."/>
            <person name="Henrissat B."/>
            <person name="Kuo A."/>
            <person name="Liang C."/>
            <person name="Lipzen A."/>
            <person name="Lutzoni F."/>
            <person name="Magnuson J."/>
            <person name="Mondo S."/>
            <person name="Nolan M."/>
            <person name="Ohm R."/>
            <person name="Pangilinan J."/>
            <person name="Park H.-J."/>
            <person name="Ramirez L."/>
            <person name="Alfaro M."/>
            <person name="Sun H."/>
            <person name="Tritt A."/>
            <person name="Yoshinaga Y."/>
            <person name="Zwiers L.-H."/>
            <person name="Turgeon B."/>
            <person name="Goodwin S."/>
            <person name="Spatafora J."/>
            <person name="Crous P."/>
            <person name="Grigoriev I."/>
        </authorList>
    </citation>
    <scope>NUCLEOTIDE SEQUENCE</scope>
    <source>
        <strain evidence="1">ATCC 200398</strain>
    </source>
</reference>
<evidence type="ECO:0000313" key="1">
    <source>
        <dbReference type="EMBL" id="KAF2477893.1"/>
    </source>
</evidence>
<accession>A0ACB6RGJ9</accession>
<dbReference type="Proteomes" id="UP000799755">
    <property type="component" value="Unassembled WGS sequence"/>
</dbReference>
<organism evidence="1 2">
    <name type="scientific">Lindgomyces ingoldianus</name>
    <dbReference type="NCBI Taxonomy" id="673940"/>
    <lineage>
        <taxon>Eukaryota</taxon>
        <taxon>Fungi</taxon>
        <taxon>Dikarya</taxon>
        <taxon>Ascomycota</taxon>
        <taxon>Pezizomycotina</taxon>
        <taxon>Dothideomycetes</taxon>
        <taxon>Pleosporomycetidae</taxon>
        <taxon>Pleosporales</taxon>
        <taxon>Lindgomycetaceae</taxon>
        <taxon>Lindgomyces</taxon>
    </lineage>
</organism>
<name>A0ACB6RGJ9_9PLEO</name>
<dbReference type="EMBL" id="MU003492">
    <property type="protein sequence ID" value="KAF2477893.1"/>
    <property type="molecule type" value="Genomic_DNA"/>
</dbReference>